<gene>
    <name evidence="2" type="ORF">M23134_04587</name>
</gene>
<comment type="caution">
    <text evidence="2">The sequence shown here is derived from an EMBL/GenBank/DDBJ whole genome shotgun (WGS) entry which is preliminary data.</text>
</comment>
<dbReference type="Gene3D" id="3.10.450.50">
    <property type="match status" value="2"/>
</dbReference>
<evidence type="ECO:0000313" key="3">
    <source>
        <dbReference type="Proteomes" id="UP000004095"/>
    </source>
</evidence>
<dbReference type="Proteomes" id="UP000004095">
    <property type="component" value="Unassembled WGS sequence"/>
</dbReference>
<reference evidence="2 3" key="1">
    <citation type="submission" date="2007-01" db="EMBL/GenBank/DDBJ databases">
        <authorList>
            <person name="Haygood M."/>
            <person name="Podell S."/>
            <person name="Anderson C."/>
            <person name="Hopkinson B."/>
            <person name="Roe K."/>
            <person name="Barbeau K."/>
            <person name="Gaasterland T."/>
            <person name="Ferriera S."/>
            <person name="Johnson J."/>
            <person name="Kravitz S."/>
            <person name="Beeson K."/>
            <person name="Sutton G."/>
            <person name="Rogers Y.-H."/>
            <person name="Friedman R."/>
            <person name="Frazier M."/>
            <person name="Venter J.C."/>
        </authorList>
    </citation>
    <scope>NUCLEOTIDE SEQUENCE [LARGE SCALE GENOMIC DNA]</scope>
    <source>
        <strain evidence="2 3">ATCC 23134</strain>
    </source>
</reference>
<sequence>MEQLHINKSIVQQFYTDIIGQQNAHAVDRLLTDSYIQHNPMVKTGKAGLLETLEVLKSLPKDANQPTPELGMIAEGDLVFTHFKVAFAGQQKLVAEMFRLENGLIAEHWDAIQAIDDYAWEQVVSMPNGQQGAQPLTDVSYRKIQQLYNEVLLPQQYKNLERFLVAQVTLHAPDVTQGVDHWVARHRKYQVDKVHRVITEGNMVAVQSSGVVDDKAHVIYAMYCLNKEANITKQWLTMQAIPMQMAHNNGMI</sequence>
<dbReference type="eggNOG" id="COG4922">
    <property type="taxonomic scope" value="Bacteria"/>
</dbReference>
<dbReference type="SUPFAM" id="SSF54427">
    <property type="entry name" value="NTF2-like"/>
    <property type="match status" value="1"/>
</dbReference>
<feature type="domain" description="SnoaL-like" evidence="1">
    <location>
        <begin position="11"/>
        <end position="108"/>
    </location>
</feature>
<protein>
    <recommendedName>
        <fullName evidence="1">SnoaL-like domain-containing protein</fullName>
    </recommendedName>
</protein>
<proteinExistence type="predicted"/>
<dbReference type="RefSeq" id="WP_002704177.1">
    <property type="nucleotide sequence ID" value="NZ_AAWS01000061.1"/>
</dbReference>
<evidence type="ECO:0000313" key="2">
    <source>
        <dbReference type="EMBL" id="EAY24804.1"/>
    </source>
</evidence>
<dbReference type="Pfam" id="PF12680">
    <property type="entry name" value="SnoaL_2"/>
    <property type="match status" value="1"/>
</dbReference>
<dbReference type="InterPro" id="IPR037401">
    <property type="entry name" value="SnoaL-like"/>
</dbReference>
<name>A1ZXX5_MICM2</name>
<accession>A1ZXX5</accession>
<keyword evidence="3" id="KW-1185">Reference proteome</keyword>
<dbReference type="AlphaFoldDB" id="A1ZXX5"/>
<dbReference type="InterPro" id="IPR032710">
    <property type="entry name" value="NTF2-like_dom_sf"/>
</dbReference>
<dbReference type="OrthoDB" id="9812089at2"/>
<evidence type="ECO:0000259" key="1">
    <source>
        <dbReference type="Pfam" id="PF12680"/>
    </source>
</evidence>
<organism evidence="2 3">
    <name type="scientific">Microscilla marina ATCC 23134</name>
    <dbReference type="NCBI Taxonomy" id="313606"/>
    <lineage>
        <taxon>Bacteria</taxon>
        <taxon>Pseudomonadati</taxon>
        <taxon>Bacteroidota</taxon>
        <taxon>Cytophagia</taxon>
        <taxon>Cytophagales</taxon>
        <taxon>Microscillaceae</taxon>
        <taxon>Microscilla</taxon>
    </lineage>
</organism>
<dbReference type="EMBL" id="AAWS01000061">
    <property type="protein sequence ID" value="EAY24804.1"/>
    <property type="molecule type" value="Genomic_DNA"/>
</dbReference>